<keyword evidence="1" id="KW-0472">Membrane</keyword>
<dbReference type="OrthoDB" id="2412610at2"/>
<feature type="transmembrane region" description="Helical" evidence="1">
    <location>
        <begin position="9"/>
        <end position="30"/>
    </location>
</feature>
<sequence length="194" mass="21780">MKLTKWKVAFFLLLFSIIAVIGLLAMLIFLPSDVEKPVVAEVEGETAFHVTSSKAELNQLVNYFLAEEAANAPIDYDVYIGDDVELYGSFPVFGTDIDYYMTFEPEALEDGNIVLRQNGLRVGLLDIPASYVLKTADSAYAFPEWVHVVPNEERIYLSLAEMRLDNGMRVKAESFNLEKDDIQFAVLLPEKAAE</sequence>
<accession>A0A1E7DNA0</accession>
<dbReference type="Pfam" id="PF09911">
    <property type="entry name" value="DUF2140"/>
    <property type="match status" value="1"/>
</dbReference>
<proteinExistence type="predicted"/>
<dbReference type="Proteomes" id="UP000095658">
    <property type="component" value="Unassembled WGS sequence"/>
</dbReference>
<dbReference type="EMBL" id="MAMP01000022">
    <property type="protein sequence ID" value="OES44551.1"/>
    <property type="molecule type" value="Genomic_DNA"/>
</dbReference>
<evidence type="ECO:0000256" key="1">
    <source>
        <dbReference type="SAM" id="Phobius"/>
    </source>
</evidence>
<dbReference type="InterPro" id="IPR018672">
    <property type="entry name" value="DUF2140"/>
</dbReference>
<evidence type="ECO:0000313" key="2">
    <source>
        <dbReference type="EMBL" id="OES44551.1"/>
    </source>
</evidence>
<evidence type="ECO:0000313" key="3">
    <source>
        <dbReference type="Proteomes" id="UP000095658"/>
    </source>
</evidence>
<comment type="caution">
    <text evidence="2">The sequence shown here is derived from an EMBL/GenBank/DDBJ whole genome shotgun (WGS) entry which is preliminary data.</text>
</comment>
<dbReference type="STRING" id="1714016.BA724_09780"/>
<keyword evidence="1" id="KW-0812">Transmembrane</keyword>
<name>A0A1E7DNA0_9BACI</name>
<keyword evidence="1" id="KW-1133">Transmembrane helix</keyword>
<gene>
    <name evidence="2" type="ORF">BA724_09780</name>
</gene>
<evidence type="ECO:0008006" key="4">
    <source>
        <dbReference type="Google" id="ProtNLM"/>
    </source>
</evidence>
<dbReference type="AlphaFoldDB" id="A0A1E7DNA0"/>
<keyword evidence="3" id="KW-1185">Reference proteome</keyword>
<organism evidence="2 3">
    <name type="scientific">Domibacillus iocasae</name>
    <dbReference type="NCBI Taxonomy" id="1714016"/>
    <lineage>
        <taxon>Bacteria</taxon>
        <taxon>Bacillati</taxon>
        <taxon>Bacillota</taxon>
        <taxon>Bacilli</taxon>
        <taxon>Bacillales</taxon>
        <taxon>Bacillaceae</taxon>
        <taxon>Domibacillus</taxon>
    </lineage>
</organism>
<reference evidence="2 3" key="1">
    <citation type="submission" date="2016-06" db="EMBL/GenBank/DDBJ databases">
        <title>Domibacillus iocasae genome sequencing.</title>
        <authorList>
            <person name="Verma A."/>
            <person name="Pal Y."/>
            <person name="Ojha A.K."/>
            <person name="Krishnamurthi S."/>
        </authorList>
    </citation>
    <scope>NUCLEOTIDE SEQUENCE [LARGE SCALE GENOMIC DNA]</scope>
    <source>
        <strain evidence="2 3">DSM 29979</strain>
    </source>
</reference>
<protein>
    <recommendedName>
        <fullName evidence="4">DUF2140 domain-containing protein</fullName>
    </recommendedName>
</protein>